<evidence type="ECO:0000256" key="5">
    <source>
        <dbReference type="ARBA" id="ARBA00022842"/>
    </source>
</evidence>
<reference evidence="12" key="5">
    <citation type="journal article" date="2021" name="G3 (Bethesda)">
        <title>Aegilops tauschii genome assembly Aet v5.0 features greater sequence contiguity and improved annotation.</title>
        <authorList>
            <person name="Wang L."/>
            <person name="Zhu T."/>
            <person name="Rodriguez J.C."/>
            <person name="Deal K.R."/>
            <person name="Dubcovsky J."/>
            <person name="McGuire P.E."/>
            <person name="Lux T."/>
            <person name="Spannagl M."/>
            <person name="Mayer K.F.X."/>
            <person name="Baldrich P."/>
            <person name="Meyers B.C."/>
            <person name="Huo N."/>
            <person name="Gu Y.Q."/>
            <person name="Zhou H."/>
            <person name="Devos K.M."/>
            <person name="Bennetzen J.L."/>
            <person name="Unver T."/>
            <person name="Budak H."/>
            <person name="Gulick P.J."/>
            <person name="Galiba G."/>
            <person name="Kalapos B."/>
            <person name="Nelson D.R."/>
            <person name="Li P."/>
            <person name="You F.M."/>
            <person name="Luo M.C."/>
            <person name="Dvorak J."/>
        </authorList>
    </citation>
    <scope>NUCLEOTIDE SEQUENCE [LARGE SCALE GENOMIC DNA]</scope>
    <source>
        <strain evidence="12">cv. AL8/78</strain>
    </source>
</reference>
<dbReference type="PROSITE" id="PS50994">
    <property type="entry name" value="INTEGRASE"/>
    <property type="match status" value="1"/>
</dbReference>
<keyword evidence="8" id="KW-0808">Transferase</keyword>
<dbReference type="Proteomes" id="UP000015105">
    <property type="component" value="Chromosome 6D"/>
</dbReference>
<dbReference type="InterPro" id="IPR012337">
    <property type="entry name" value="RNaseH-like_sf"/>
</dbReference>
<evidence type="ECO:0000259" key="11">
    <source>
        <dbReference type="PROSITE" id="PS50994"/>
    </source>
</evidence>
<dbReference type="Pfam" id="PF00665">
    <property type="entry name" value="rve"/>
    <property type="match status" value="1"/>
</dbReference>
<reference evidence="12" key="4">
    <citation type="submission" date="2019-03" db="UniProtKB">
        <authorList>
            <consortium name="EnsemblPlants"/>
        </authorList>
    </citation>
    <scope>IDENTIFICATION</scope>
</reference>
<keyword evidence="8" id="KW-0239">DNA-directed DNA polymerase</keyword>
<feature type="domain" description="Integrase catalytic" evidence="11">
    <location>
        <begin position="51"/>
        <end position="215"/>
    </location>
</feature>
<dbReference type="GO" id="GO:0015074">
    <property type="term" value="P:DNA integration"/>
    <property type="evidence" value="ECO:0007669"/>
    <property type="project" value="UniProtKB-KW"/>
</dbReference>
<dbReference type="STRING" id="200361.A0A453PNR4"/>
<keyword evidence="5" id="KW-0460">Magnesium</keyword>
<dbReference type="GO" id="GO:0003887">
    <property type="term" value="F:DNA-directed DNA polymerase activity"/>
    <property type="evidence" value="ECO:0007669"/>
    <property type="project" value="UniProtKB-KW"/>
</dbReference>
<dbReference type="InterPro" id="IPR001584">
    <property type="entry name" value="Integrase_cat-core"/>
</dbReference>
<dbReference type="Gene3D" id="3.30.420.10">
    <property type="entry name" value="Ribonuclease H-like superfamily/Ribonuclease H"/>
    <property type="match status" value="1"/>
</dbReference>
<reference evidence="13" key="2">
    <citation type="journal article" date="2017" name="Nat. Plants">
        <title>The Aegilops tauschii genome reveals multiple impacts of transposons.</title>
        <authorList>
            <person name="Zhao G."/>
            <person name="Zou C."/>
            <person name="Li K."/>
            <person name="Wang K."/>
            <person name="Li T."/>
            <person name="Gao L."/>
            <person name="Zhang X."/>
            <person name="Wang H."/>
            <person name="Yang Z."/>
            <person name="Liu X."/>
            <person name="Jiang W."/>
            <person name="Mao L."/>
            <person name="Kong X."/>
            <person name="Jiao Y."/>
            <person name="Jia J."/>
        </authorList>
    </citation>
    <scope>NUCLEOTIDE SEQUENCE [LARGE SCALE GENOMIC DNA]</scope>
    <source>
        <strain evidence="13">cv. AL8/78</strain>
    </source>
</reference>
<dbReference type="Pfam" id="PF17921">
    <property type="entry name" value="Integrase_H2C2"/>
    <property type="match status" value="1"/>
</dbReference>
<evidence type="ECO:0000313" key="13">
    <source>
        <dbReference type="Proteomes" id="UP000015105"/>
    </source>
</evidence>
<evidence type="ECO:0000256" key="2">
    <source>
        <dbReference type="ARBA" id="ARBA00022723"/>
    </source>
</evidence>
<keyword evidence="7" id="KW-0695">RNA-directed DNA polymerase</keyword>
<keyword evidence="4" id="KW-0378">Hydrolase</keyword>
<evidence type="ECO:0000313" key="12">
    <source>
        <dbReference type="EnsemblPlants" id="AET6Gv20794800.1"/>
    </source>
</evidence>
<evidence type="ECO:0000256" key="6">
    <source>
        <dbReference type="ARBA" id="ARBA00022908"/>
    </source>
</evidence>
<evidence type="ECO:0000256" key="1">
    <source>
        <dbReference type="ARBA" id="ARBA00022670"/>
    </source>
</evidence>
<evidence type="ECO:0000256" key="9">
    <source>
        <dbReference type="ARBA" id="ARBA00023125"/>
    </source>
</evidence>
<proteinExistence type="predicted"/>
<dbReference type="InterPro" id="IPR050951">
    <property type="entry name" value="Retrovirus_Pol_polyprotein"/>
</dbReference>
<name>A0A453PNR4_AEGTS</name>
<keyword evidence="8" id="KW-0548">Nucleotidyltransferase</keyword>
<dbReference type="GO" id="GO:0046872">
    <property type="term" value="F:metal ion binding"/>
    <property type="evidence" value="ECO:0007669"/>
    <property type="project" value="UniProtKB-KW"/>
</dbReference>
<dbReference type="Gramene" id="AET6Gv20794800.1">
    <property type="protein sequence ID" value="AET6Gv20794800.1"/>
    <property type="gene ID" value="AET6Gv20794800"/>
</dbReference>
<dbReference type="PANTHER" id="PTHR37984:SF15">
    <property type="entry name" value="INTEGRASE CATALYTIC DOMAIN-CONTAINING PROTEIN"/>
    <property type="match status" value="1"/>
</dbReference>
<keyword evidence="10" id="KW-0233">DNA recombination</keyword>
<dbReference type="PANTHER" id="PTHR37984">
    <property type="entry name" value="PROTEIN CBG26694"/>
    <property type="match status" value="1"/>
</dbReference>
<organism evidence="12 13">
    <name type="scientific">Aegilops tauschii subsp. strangulata</name>
    <name type="common">Goatgrass</name>
    <dbReference type="NCBI Taxonomy" id="200361"/>
    <lineage>
        <taxon>Eukaryota</taxon>
        <taxon>Viridiplantae</taxon>
        <taxon>Streptophyta</taxon>
        <taxon>Embryophyta</taxon>
        <taxon>Tracheophyta</taxon>
        <taxon>Spermatophyta</taxon>
        <taxon>Magnoliopsida</taxon>
        <taxon>Liliopsida</taxon>
        <taxon>Poales</taxon>
        <taxon>Poaceae</taxon>
        <taxon>BOP clade</taxon>
        <taxon>Pooideae</taxon>
        <taxon>Triticodae</taxon>
        <taxon>Triticeae</taxon>
        <taxon>Triticinae</taxon>
        <taxon>Aegilops</taxon>
    </lineage>
</organism>
<evidence type="ECO:0000256" key="3">
    <source>
        <dbReference type="ARBA" id="ARBA00022750"/>
    </source>
</evidence>
<keyword evidence="3" id="KW-0064">Aspartyl protease</keyword>
<dbReference type="InterPro" id="IPR036397">
    <property type="entry name" value="RNaseH_sf"/>
</dbReference>
<reference evidence="12" key="3">
    <citation type="journal article" date="2017" name="Nature">
        <title>Genome sequence of the progenitor of the wheat D genome Aegilops tauschii.</title>
        <authorList>
            <person name="Luo M.C."/>
            <person name="Gu Y.Q."/>
            <person name="Puiu D."/>
            <person name="Wang H."/>
            <person name="Twardziok S.O."/>
            <person name="Deal K.R."/>
            <person name="Huo N."/>
            <person name="Zhu T."/>
            <person name="Wang L."/>
            <person name="Wang Y."/>
            <person name="McGuire P.E."/>
            <person name="Liu S."/>
            <person name="Long H."/>
            <person name="Ramasamy R.K."/>
            <person name="Rodriguez J.C."/>
            <person name="Van S.L."/>
            <person name="Yuan L."/>
            <person name="Wang Z."/>
            <person name="Xia Z."/>
            <person name="Xiao L."/>
            <person name="Anderson O.D."/>
            <person name="Ouyang S."/>
            <person name="Liang Y."/>
            <person name="Zimin A.V."/>
            <person name="Pertea G."/>
            <person name="Qi P."/>
            <person name="Bennetzen J.L."/>
            <person name="Dai X."/>
            <person name="Dawson M.W."/>
            <person name="Muller H.G."/>
            <person name="Kugler K."/>
            <person name="Rivarola-Duarte L."/>
            <person name="Spannagl M."/>
            <person name="Mayer K.F.X."/>
            <person name="Lu F.H."/>
            <person name="Bevan M.W."/>
            <person name="Leroy P."/>
            <person name="Li P."/>
            <person name="You F.M."/>
            <person name="Sun Q."/>
            <person name="Liu Z."/>
            <person name="Lyons E."/>
            <person name="Wicker T."/>
            <person name="Salzberg S.L."/>
            <person name="Devos K.M."/>
            <person name="Dvorak J."/>
        </authorList>
    </citation>
    <scope>NUCLEOTIDE SEQUENCE [LARGE SCALE GENOMIC DNA]</scope>
    <source>
        <strain evidence="12">cv. AL8/78</strain>
    </source>
</reference>
<dbReference type="GO" id="GO:0003677">
    <property type="term" value="F:DNA binding"/>
    <property type="evidence" value="ECO:0007669"/>
    <property type="project" value="UniProtKB-KW"/>
</dbReference>
<dbReference type="EnsemblPlants" id="AET6Gv20794800.1">
    <property type="protein sequence ID" value="AET6Gv20794800.1"/>
    <property type="gene ID" value="AET6Gv20794800"/>
</dbReference>
<keyword evidence="9" id="KW-0238">DNA-binding</keyword>
<keyword evidence="2" id="KW-0479">Metal-binding</keyword>
<reference evidence="13" key="1">
    <citation type="journal article" date="2014" name="Science">
        <title>Ancient hybridizations among the ancestral genomes of bread wheat.</title>
        <authorList>
            <consortium name="International Wheat Genome Sequencing Consortium,"/>
            <person name="Marcussen T."/>
            <person name="Sandve S.R."/>
            <person name="Heier L."/>
            <person name="Spannagl M."/>
            <person name="Pfeifer M."/>
            <person name="Jakobsen K.S."/>
            <person name="Wulff B.B."/>
            <person name="Steuernagel B."/>
            <person name="Mayer K.F."/>
            <person name="Olsen O.A."/>
        </authorList>
    </citation>
    <scope>NUCLEOTIDE SEQUENCE [LARGE SCALE GENOMIC DNA]</scope>
    <source>
        <strain evidence="13">cv. AL8/78</strain>
    </source>
</reference>
<dbReference type="Pfam" id="PF24626">
    <property type="entry name" value="SH3_Tf2-1"/>
    <property type="match status" value="1"/>
</dbReference>
<evidence type="ECO:0000256" key="10">
    <source>
        <dbReference type="ARBA" id="ARBA00023172"/>
    </source>
</evidence>
<keyword evidence="1" id="KW-0645">Protease</keyword>
<dbReference type="AlphaFoldDB" id="A0A453PNR4"/>
<evidence type="ECO:0000256" key="7">
    <source>
        <dbReference type="ARBA" id="ARBA00022918"/>
    </source>
</evidence>
<dbReference type="GO" id="GO:0006310">
    <property type="term" value="P:DNA recombination"/>
    <property type="evidence" value="ECO:0007669"/>
    <property type="project" value="UniProtKB-KW"/>
</dbReference>
<sequence>VGGHSGFPVPYKRIISLFRWQGMKNFIKTQVQSCLVCQQAKPERVQYPGLLSPLPVPSKAWETVSMDFISGLPTSFQYNCILVVIDKFSKYGHLIPLSHPFNAQKVAEVFIDNLYKLHGMPRLIICDRDPVFTSRFWQLLISRTGAELNMSTSYHPETDGQTERVNQQIECFLRCFISAHPTKWSKWLSLCEFWYNTNWHSALNKSPFEIIYGQTPRFFGISASDKIAPVDIQSWLDSRQLMIASVKQHLLRVQQRMKHQADKKRTERVFAVNDLVFLKLQPYVQSSVVRRANHKLSFKYFGPYKILDKIGDVAYRLELPPDSRIHPVFHVSQLKKFIPPTTQRRQDKD</sequence>
<accession>A0A453PNR4</accession>
<dbReference type="GO" id="GO:0004190">
    <property type="term" value="F:aspartic-type endopeptidase activity"/>
    <property type="evidence" value="ECO:0007669"/>
    <property type="project" value="UniProtKB-KW"/>
</dbReference>
<keyword evidence="6" id="KW-0229">DNA integration</keyword>
<dbReference type="SUPFAM" id="SSF53098">
    <property type="entry name" value="Ribonuclease H-like"/>
    <property type="match status" value="1"/>
</dbReference>
<keyword evidence="13" id="KW-1185">Reference proteome</keyword>
<dbReference type="InterPro" id="IPR041588">
    <property type="entry name" value="Integrase_H2C2"/>
</dbReference>
<dbReference type="InterPro" id="IPR056924">
    <property type="entry name" value="SH3_Tf2-1"/>
</dbReference>
<evidence type="ECO:0000256" key="4">
    <source>
        <dbReference type="ARBA" id="ARBA00022801"/>
    </source>
</evidence>
<dbReference type="GO" id="GO:0006508">
    <property type="term" value="P:proteolysis"/>
    <property type="evidence" value="ECO:0007669"/>
    <property type="project" value="UniProtKB-KW"/>
</dbReference>
<protein>
    <recommendedName>
        <fullName evidence="11">Integrase catalytic domain-containing protein</fullName>
    </recommendedName>
</protein>
<dbReference type="GO" id="GO:0003964">
    <property type="term" value="F:RNA-directed DNA polymerase activity"/>
    <property type="evidence" value="ECO:0007669"/>
    <property type="project" value="UniProtKB-KW"/>
</dbReference>
<evidence type="ECO:0000256" key="8">
    <source>
        <dbReference type="ARBA" id="ARBA00022932"/>
    </source>
</evidence>